<dbReference type="PANTHER" id="PTHR10668:SF105">
    <property type="entry name" value="DEHYDROGENASE-RELATED"/>
    <property type="match status" value="1"/>
</dbReference>
<gene>
    <name evidence="1" type="ORF">B1B_13014</name>
</gene>
<feature type="non-terminal residue" evidence="1">
    <location>
        <position position="1"/>
    </location>
</feature>
<accession>T0ZC16</accession>
<name>T0ZC16_9ZZZZ</name>
<comment type="caution">
    <text evidence="1">The sequence shown here is derived from an EMBL/GenBank/DDBJ whole genome shotgun (WGS) entry which is preliminary data.</text>
</comment>
<dbReference type="EMBL" id="AUZY01008562">
    <property type="protein sequence ID" value="EQD45551.1"/>
    <property type="molecule type" value="Genomic_DNA"/>
</dbReference>
<evidence type="ECO:0000313" key="1">
    <source>
        <dbReference type="EMBL" id="EQD45551.1"/>
    </source>
</evidence>
<proteinExistence type="predicted"/>
<reference evidence="1" key="2">
    <citation type="journal article" date="2014" name="ISME J.">
        <title>Microbial stratification in low pH oxic and suboxic macroscopic growths along an acid mine drainage.</title>
        <authorList>
            <person name="Mendez-Garcia C."/>
            <person name="Mesa V."/>
            <person name="Sprenger R.R."/>
            <person name="Richter M."/>
            <person name="Diez M.S."/>
            <person name="Solano J."/>
            <person name="Bargiela R."/>
            <person name="Golyshina O.V."/>
            <person name="Manteca A."/>
            <person name="Ramos J.L."/>
            <person name="Gallego J.R."/>
            <person name="Llorente I."/>
            <person name="Martins Dos Santos V.A."/>
            <person name="Jensen O.N."/>
            <person name="Pelaez A.I."/>
            <person name="Sanchez J."/>
            <person name="Ferrer M."/>
        </authorList>
    </citation>
    <scope>NUCLEOTIDE SEQUENCE</scope>
</reference>
<sequence length="228" mass="25180">EEMRRVGVDLVSGVINDTILGNWFVPTRADPTQAPEGMHTSFVWVDVPPNPRQWHGRRIQGWDAWPEIAEPLADEITDAYERYAPGFKDLILERFVMTPQDQERNNPSAVKGNWIGGSMTPEQIATNRPIPGLITNGASRTFIPGLHLSNSIHPGGTTWLCSGYLAAKEIAQDLGSFDPSWWKARAFDWYLANMAHIPVNRGVSSRWLGEGGSTAAKEGASTAAKDQE</sequence>
<reference evidence="1" key="1">
    <citation type="submission" date="2013-08" db="EMBL/GenBank/DDBJ databases">
        <authorList>
            <person name="Mendez C."/>
            <person name="Richter M."/>
            <person name="Ferrer M."/>
            <person name="Sanchez J."/>
        </authorList>
    </citation>
    <scope>NUCLEOTIDE SEQUENCE</scope>
</reference>
<protein>
    <submittedName>
        <fullName evidence="1">Amine oxidase</fullName>
    </submittedName>
</protein>
<organism evidence="1">
    <name type="scientific">mine drainage metagenome</name>
    <dbReference type="NCBI Taxonomy" id="410659"/>
    <lineage>
        <taxon>unclassified sequences</taxon>
        <taxon>metagenomes</taxon>
        <taxon>ecological metagenomes</taxon>
    </lineage>
</organism>
<dbReference type="PANTHER" id="PTHR10668">
    <property type="entry name" value="PHYTOENE DEHYDROGENASE"/>
    <property type="match status" value="1"/>
</dbReference>
<dbReference type="AlphaFoldDB" id="T0ZC16"/>